<feature type="transmembrane region" description="Helical" evidence="1">
    <location>
        <begin position="12"/>
        <end position="36"/>
    </location>
</feature>
<feature type="transmembrane region" description="Helical" evidence="1">
    <location>
        <begin position="279"/>
        <end position="303"/>
    </location>
</feature>
<accession>A0AAD9KJV4</accession>
<protein>
    <submittedName>
        <fullName evidence="2">Uncharacterized protein</fullName>
    </submittedName>
</protein>
<evidence type="ECO:0000313" key="3">
    <source>
        <dbReference type="Proteomes" id="UP001209878"/>
    </source>
</evidence>
<name>A0AAD9KJV4_RIDPI</name>
<organism evidence="2 3">
    <name type="scientific">Ridgeia piscesae</name>
    <name type="common">Tubeworm</name>
    <dbReference type="NCBI Taxonomy" id="27915"/>
    <lineage>
        <taxon>Eukaryota</taxon>
        <taxon>Metazoa</taxon>
        <taxon>Spiralia</taxon>
        <taxon>Lophotrochozoa</taxon>
        <taxon>Annelida</taxon>
        <taxon>Polychaeta</taxon>
        <taxon>Sedentaria</taxon>
        <taxon>Canalipalpata</taxon>
        <taxon>Sabellida</taxon>
        <taxon>Siboglinidae</taxon>
        <taxon>Ridgeia</taxon>
    </lineage>
</organism>
<gene>
    <name evidence="2" type="ORF">NP493_916g00092</name>
</gene>
<dbReference type="InterPro" id="IPR029021">
    <property type="entry name" value="Prot-tyrosine_phosphatase-like"/>
</dbReference>
<dbReference type="SUPFAM" id="SSF52799">
    <property type="entry name" value="(Phosphotyrosine protein) phosphatases II"/>
    <property type="match status" value="9"/>
</dbReference>
<comment type="caution">
    <text evidence="2">The sequence shown here is derived from an EMBL/GenBank/DDBJ whole genome shotgun (WGS) entry which is preliminary data.</text>
</comment>
<dbReference type="Proteomes" id="UP001209878">
    <property type="component" value="Unassembled WGS sequence"/>
</dbReference>
<keyword evidence="3" id="KW-1185">Reference proteome</keyword>
<sequence>MVSKVFLKKPSAVLVAILEGVAIAIVITVVVVVVVLSSGGSEPSVKSDHASGSDFPSPKTWWAKRISSDLYTAGRLTERQIKYAADAGFGSIIALVDFTDNYNMGADQVPSTSQERDLVEKVAGTKFEVLVHSDAEVPTKAAVDRFAALMAKLPKPVILHCITGLRSSVIALIYLHQTTGLSSQEIYSRGALLGYPFASKGKYVDLITSVTGEPLMADQPMPDGTLSHWFHDYWLIKPVYKNWYITGQIQSNYVSDVASMGVGVIVNCRQTASSQKPSAVLVAILEGVAIAIVITVVVVVVVLSSGGSEPSVKPDHASGSDFPSPKTWWAKRISSDLYTAGRLTERQIKYAADAGFGSIIALVDFTDNYNMGADQVPSTSQERDLVEKVAGMKFEVLVHSDAEVPTKAAVDRFAALMAKLPKPVILHCITGLRSSVIALIYLHQTTGLSSQEIYSRGALLGYPFASKGKYVDLITSVTGEPLMADPPMPDGTLHHWFHDYWLIKPVYKNWYITGQIQSNYVSDVASMGVGVIVNCRQTASSQEEVALLNVKDNTGTYVGTGRQSTERLLATRIDPVRRNEYISPHSTVNYERENSLEYGDHIGYNATLEKHDMESKNLTYHQTPPQHSKHGELTNYISMKGVYTRDSIEASLSTWLAAGKDATVCVHSQSGYRAVIVALVSAARQYGLDSAWAVERATQIGYPFDKEPGQPIVKLFRELLPTKDFPSPKTWWAKRISSDLYTAGRLTERQIKYAAEAGFGSIIALVDFTDSYNMGADQVPSTSQVRDLVEKVAGMKFEVLVHSDAEVPTKAAVDRFAALMAKLPKPVILHCITGLRSSVIALIYLYQTAGLSSQEIYSRGALLGYPFASKGKYVDLITSVTGEPLMADPPMPDGTLSHWFHDYWLIKPVYKNWYITGQIQSNYVSDVASMGVGVVVNCRQTANSQEEVALLNVEDNTGTYVGTGRQSTERLLATRIDPVRRNEYISPHSTVNYERENSLEYGDHIGYNATLEKHDMDSKNLTYYQTPPHNPKYGMKGVYTRDSIEASLSTWLTAGKDATVCVHSQSGYRAVIVALVSAARQYGLDSAWAVERASQLGYPFDKEPGQPIVKLFKDLLPTKDFPSPKTWWAKRISSDLYTAGRLTERQIKYAAEAGFGSIIALVDFTDSYNMGADQVPSTSQERDLVEKVAGMKFEVLVHSDAEVPTKAAVDRFAALMAKLPKPVILHCITGLRSSVIALIYLHQTTGLSSQEIYSRGALLGYPFASKGKYVDLITSVTGEPLMADPPMPDGTLHHWFHDYWLIKPVYKNWYITGQIQSNYVSDVASMGVGVVVNCRQTANSQEEVALLNVEDNTGTYVGTGRQSTERLLATRIDPVRRNEYISPHSTVNYERENSLEYGDHIGYNATLEKHDMESKNLTYYQTPPHNPKYGMRGVYSRDSIEASLSTWLTAGKDATVCVHSQSGYRAVIVALVSAARQYGLDSAWAVERATQLGYPFDKEPGQPVVKLFRELLPTKDFPSPKTWWAKRISSDLYTAGRLTERQIKYAAEAGFGSIISLVDFTDSYNMGADQVPSTSQERDLVEEVAGMKFEVLVHSDAEVPTKAAVDRFAALMAKLPKPVILHCITGLRSSVIALIYLHQTTGLSSQEIYSRGALLGYPFASKGKYVDLITSVTGEPLMADPPMPDGTLDHWFHDYWLIKPVYKNWYITGQIQSNYVSDVACMGVGVIINCRQRATSQEEVALLNVEDNTGTYVGTGRQSTERLLATRIDPVRRNEYISPHSTVNYERENSLEYGDHVGYNATLEKHDMQSKNLTYCQTPPSDPKYGMKGVYTRDSIEASLSTWLAAGKDATVCVHSQSGYRAVIVALVSAARQYGLDSAWAVERASQLGYPFDKEPGQPVVKLFRELLPTKDFPSPKTWWAKRISSDLYTAGRLTERQIKYAAEAGFGSIIALVDFTDSYNMGADQVPSTSQERDLVEKVAGMKFEILVHSDAEVPTKAAVDRFAALMAKLPKPVILHCITGLRSSVIALIYLHQTTGLSSQEIYSRGALLGYPFASKGKYVDLITSVTGEPLMADPPMPDGTLHHWFHDYWLIKPVYKNWYITGQIQSNYVSDVASIGVGVIINCRQRATSQEEVALLNVEDNTGTYVGTGRQSTERLLATRIDPVRRNEYISPHSTVNYERENSLEYGDDIGYNATLEKHDMESKNMTYYQTPPHNPKYGMKGAYSADVVNAYMTTLLAAGKDTTICVHSQSGYRAVIVALVSAARQYGLDSAWAVERASQLGYPFDKEPGQPIVKLFRELLPTKDFPSPKTWWAKRISSDLYTAGRLTERQIKYAAEAGFGSIISLVDFTDSYNMGADQVPSTSQERDLVEKVAGMKFEILVHSDAEVPTKAAVDRFAALMAKLPKPVILHCITGLRSSVIALIYLHQTTGLSSQEIYSRGALLGYPFASKGKYVDLITSVTGEPLMADPPMPDGTLHHWFHDYWLIKPVYKNWYITGQIQSNYVSDVASMGVGVVVNCRQTASSQEEVALLNVEDNTGTYVGTGRQSTERLLATRIDPVRRNEYISPHSTVNYERENSLEYGDHVGYNATLEKHDMQSKNLTYCQTPPSDPKYGMKGVYTRDSIEASLSTWLTAGKDATVCVHSQSGYRAVIVALVSAARQYGLDSAWAVERASQLGYPFDKEPGQHIVKLFRELLPAKDFPSPKTWWAKRISSDLYTAGRLTERQIKYAAEAGFGSIISLVDFTDSYNMGADQVPSTSQERDLVDEVAGMKFEVLVHSDAEVPTKAAVDRFAALMAKLPKPVILHCITGLRSSVIALIYLHQTTGLSSQEIYSRGALLGYPFASKGKYVDLITSVTGEPLMADPPMPDGTLHHWFHDYWLIKPVYKNWYITGQIQSNYVSDVASMGVGVVVNCRQTSSSQEEVTLLNVEDNTGTYVGTGRQSTERLLATRIDPVRRGEYISPHSTVNYERENSLEYGDHIGYNATLEKHDMESKNLTYYQTPPHNPKYGMKGVYTRDSIEASLSTWLAAGKDATVCVHSQSGYRAVIVALVSAARQYGLDSAWAVERASQLGYPFDKEPGQPVVKLFRELLPTKDFPSPKTWWAKRISSDLYTAGRLTERQIKYAAEAGFGSIIALVDFTDSYNMGADQVPSMSQERDLVEKVAGMKFEILVHSDAEVPTKAAVDRFAALMAKLPKPVILHCITGLRSSVIALIYLNQTTGLSSQEIYSRGALLGYPFASKGKYVDLITSVTGEPLMADPPMPDGTLHHWFHDYWLIKPVYKNWYITGQIQSNYVSDVASMGVGVVVNCRQTANSQEEVVLINVRDKTGTYVGTGRQSTQRLRTSCLDPTKPNDYVSEHSAFNFELQNNLEYGDHVGYNSTLEKHDMESKNLTYQQTPPHSSKPGMPGAYTVMSIKAYLPAWLAAGKDATVCVHSQSGYRAVIVALISAARQYGLDSAWAVERATQLGYPFDKEPGQPVLKLFRELLPPNK</sequence>
<evidence type="ECO:0000256" key="1">
    <source>
        <dbReference type="SAM" id="Phobius"/>
    </source>
</evidence>
<keyword evidence="1" id="KW-1133">Transmembrane helix</keyword>
<keyword evidence="1" id="KW-0812">Transmembrane</keyword>
<evidence type="ECO:0000313" key="2">
    <source>
        <dbReference type="EMBL" id="KAK2172954.1"/>
    </source>
</evidence>
<reference evidence="2" key="1">
    <citation type="journal article" date="2023" name="Mol. Biol. Evol.">
        <title>Third-Generation Sequencing Reveals the Adaptive Role of the Epigenome in Three Deep-Sea Polychaetes.</title>
        <authorList>
            <person name="Perez M."/>
            <person name="Aroh O."/>
            <person name="Sun Y."/>
            <person name="Lan Y."/>
            <person name="Juniper S.K."/>
            <person name="Young C.R."/>
            <person name="Angers B."/>
            <person name="Qian P.Y."/>
        </authorList>
    </citation>
    <scope>NUCLEOTIDE SEQUENCE</scope>
    <source>
        <strain evidence="2">R07B-5</strain>
    </source>
</reference>
<keyword evidence="1" id="KW-0472">Membrane</keyword>
<proteinExistence type="predicted"/>
<dbReference type="EMBL" id="JAODUO010000916">
    <property type="protein sequence ID" value="KAK2172954.1"/>
    <property type="molecule type" value="Genomic_DNA"/>
</dbReference>
<dbReference type="Gene3D" id="3.90.190.10">
    <property type="entry name" value="Protein tyrosine phosphatase superfamily"/>
    <property type="match status" value="9"/>
</dbReference>